<protein>
    <submittedName>
        <fullName evidence="2">Condensation domain-containing protein</fullName>
    </submittedName>
</protein>
<sequence>GVGDGLIAAFTLAVSAWRRRRGIDESSLLLQLEGHGREEEAAPGADLSRTVGWFTSVYPVRIDLGGIDVDAALAGTADTSRAVKAVKENLLALPARGLGFGLLRHLNSETAAPLANLPTPQVSFNYLGRVSDADIPEEFAHLGWTPTTDIGDLGGVGNDDMPAAAVLDINAIVTGVDGESRLTATLSYPRELLSAADVQELADLWTSALITVAAYVDSGRVGGLTPSDVPLVAVGQRDLELWEEQYPALSDVWSLSPLQHGLAFHAQLAQDTVDVYT</sequence>
<evidence type="ECO:0000259" key="1">
    <source>
        <dbReference type="Pfam" id="PF00668"/>
    </source>
</evidence>
<dbReference type="PANTHER" id="PTHR45398">
    <property type="match status" value="1"/>
</dbReference>
<dbReference type="SUPFAM" id="SSF52777">
    <property type="entry name" value="CoA-dependent acyltransferases"/>
    <property type="match status" value="1"/>
</dbReference>
<dbReference type="Proteomes" id="UP001185863">
    <property type="component" value="Unassembled WGS sequence"/>
</dbReference>
<dbReference type="InterPro" id="IPR001242">
    <property type="entry name" value="Condensation_dom"/>
</dbReference>
<name>A0AAE5AAV9_9NOCA</name>
<feature type="non-terminal residue" evidence="2">
    <location>
        <position position="277"/>
    </location>
</feature>
<evidence type="ECO:0000313" key="3">
    <source>
        <dbReference type="Proteomes" id="UP001185863"/>
    </source>
</evidence>
<organism evidence="2 3">
    <name type="scientific">Rhodococcus oxybenzonivorans</name>
    <dbReference type="NCBI Taxonomy" id="1990687"/>
    <lineage>
        <taxon>Bacteria</taxon>
        <taxon>Bacillati</taxon>
        <taxon>Actinomycetota</taxon>
        <taxon>Actinomycetes</taxon>
        <taxon>Mycobacteriales</taxon>
        <taxon>Nocardiaceae</taxon>
        <taxon>Rhodococcus</taxon>
    </lineage>
</organism>
<proteinExistence type="predicted"/>
<dbReference type="Pfam" id="PF00668">
    <property type="entry name" value="Condensation"/>
    <property type="match status" value="1"/>
</dbReference>
<gene>
    <name evidence="2" type="ORF">R4315_32445</name>
</gene>
<dbReference type="NCBIfam" id="TIGR01720">
    <property type="entry name" value="NRPS-para261"/>
    <property type="match status" value="1"/>
</dbReference>
<dbReference type="GO" id="GO:0003824">
    <property type="term" value="F:catalytic activity"/>
    <property type="evidence" value="ECO:0007669"/>
    <property type="project" value="InterPro"/>
</dbReference>
<evidence type="ECO:0000313" key="2">
    <source>
        <dbReference type="EMBL" id="MDV7269229.1"/>
    </source>
</evidence>
<dbReference type="AlphaFoldDB" id="A0AAE5AAV9"/>
<comment type="caution">
    <text evidence="2">The sequence shown here is derived from an EMBL/GenBank/DDBJ whole genome shotgun (WGS) entry which is preliminary data.</text>
</comment>
<dbReference type="RefSeq" id="WP_317769574.1">
    <property type="nucleotide sequence ID" value="NZ_JAWLUP010000409.1"/>
</dbReference>
<dbReference type="PANTHER" id="PTHR45398:SF1">
    <property type="entry name" value="ENZYME, PUTATIVE (JCVI)-RELATED"/>
    <property type="match status" value="1"/>
</dbReference>
<dbReference type="Gene3D" id="3.30.559.30">
    <property type="entry name" value="Nonribosomal peptide synthetase, condensation domain"/>
    <property type="match status" value="1"/>
</dbReference>
<feature type="non-terminal residue" evidence="2">
    <location>
        <position position="1"/>
    </location>
</feature>
<accession>A0AAE5AAV9</accession>
<dbReference type="EMBL" id="JAWLUP010000409">
    <property type="protein sequence ID" value="MDV7269229.1"/>
    <property type="molecule type" value="Genomic_DNA"/>
</dbReference>
<reference evidence="2" key="1">
    <citation type="submission" date="2023-10" db="EMBL/GenBank/DDBJ databases">
        <title>Development of a sustainable strategy for remediation of hydrocarbon-contaminated territories based on the waste exchange concept.</title>
        <authorList>
            <person name="Krivoruchko A."/>
        </authorList>
    </citation>
    <scope>NUCLEOTIDE SEQUENCE</scope>
    <source>
        <strain evidence="2">IEGM 68</strain>
    </source>
</reference>
<feature type="domain" description="Condensation" evidence="1">
    <location>
        <begin position="8"/>
        <end position="214"/>
    </location>
</feature>
<dbReference type="InterPro" id="IPR010060">
    <property type="entry name" value="NRPS_synth"/>
</dbReference>